<keyword evidence="9 13" id="KW-0472">Membrane</keyword>
<proteinExistence type="inferred from homology"/>
<evidence type="ECO:0000256" key="10">
    <source>
        <dbReference type="ARBA" id="ARBA00023201"/>
    </source>
</evidence>
<evidence type="ECO:0000256" key="2">
    <source>
        <dbReference type="ARBA" id="ARBA00007193"/>
    </source>
</evidence>
<evidence type="ECO:0000256" key="11">
    <source>
        <dbReference type="ARBA" id="ARBA00023303"/>
    </source>
</evidence>
<comment type="subcellular location">
    <subcellularLocation>
        <location evidence="1">Membrane</location>
        <topology evidence="1">Multi-pass membrane protein</topology>
    </subcellularLocation>
</comment>
<dbReference type="Proteomes" id="UP000291343">
    <property type="component" value="Unassembled WGS sequence"/>
</dbReference>
<accession>A0A482XFZ2</accession>
<keyword evidence="8 12" id="KW-0406">Ion transport</keyword>
<reference evidence="14 15" key="1">
    <citation type="journal article" date="2017" name="Gigascience">
        <title>Genome sequence of the small brown planthopper, Laodelphax striatellus.</title>
        <authorList>
            <person name="Zhu J."/>
            <person name="Jiang F."/>
            <person name="Wang X."/>
            <person name="Yang P."/>
            <person name="Bao Y."/>
            <person name="Zhao W."/>
            <person name="Wang W."/>
            <person name="Lu H."/>
            <person name="Wang Q."/>
            <person name="Cui N."/>
            <person name="Li J."/>
            <person name="Chen X."/>
            <person name="Luo L."/>
            <person name="Yu J."/>
            <person name="Kang L."/>
            <person name="Cui F."/>
        </authorList>
    </citation>
    <scope>NUCLEOTIDE SEQUENCE [LARGE SCALE GENOMIC DNA]</scope>
    <source>
        <strain evidence="14">Lst14</strain>
    </source>
</reference>
<evidence type="ECO:0000313" key="15">
    <source>
        <dbReference type="Proteomes" id="UP000291343"/>
    </source>
</evidence>
<dbReference type="PANTHER" id="PTHR11690">
    <property type="entry name" value="AMILORIDE-SENSITIVE SODIUM CHANNEL-RELATED"/>
    <property type="match status" value="1"/>
</dbReference>
<dbReference type="Gene3D" id="1.10.287.820">
    <property type="entry name" value="Acid-sensing ion channel domain"/>
    <property type="match status" value="1"/>
</dbReference>
<dbReference type="InterPro" id="IPR001873">
    <property type="entry name" value="ENaC"/>
</dbReference>
<evidence type="ECO:0000256" key="3">
    <source>
        <dbReference type="ARBA" id="ARBA00022448"/>
    </source>
</evidence>
<dbReference type="Gene3D" id="1.10.287.770">
    <property type="entry name" value="YojJ-like"/>
    <property type="match status" value="1"/>
</dbReference>
<keyword evidence="11 12" id="KW-0407">Ion channel</keyword>
<keyword evidence="15" id="KW-1185">Reference proteome</keyword>
<evidence type="ECO:0000256" key="5">
    <source>
        <dbReference type="ARBA" id="ARBA00022692"/>
    </source>
</evidence>
<dbReference type="AlphaFoldDB" id="A0A482XFZ2"/>
<evidence type="ECO:0000256" key="1">
    <source>
        <dbReference type="ARBA" id="ARBA00004141"/>
    </source>
</evidence>
<keyword evidence="6 13" id="KW-1133">Transmembrane helix</keyword>
<evidence type="ECO:0000256" key="4">
    <source>
        <dbReference type="ARBA" id="ARBA00022461"/>
    </source>
</evidence>
<evidence type="ECO:0000313" key="14">
    <source>
        <dbReference type="EMBL" id="RZF44500.1"/>
    </source>
</evidence>
<dbReference type="GO" id="GO:0005886">
    <property type="term" value="C:plasma membrane"/>
    <property type="evidence" value="ECO:0007669"/>
    <property type="project" value="TreeGrafter"/>
</dbReference>
<dbReference type="EMBL" id="QKKF02010496">
    <property type="protein sequence ID" value="RZF44500.1"/>
    <property type="molecule type" value="Genomic_DNA"/>
</dbReference>
<dbReference type="InParanoid" id="A0A482XFZ2"/>
<sequence>MAGSGFSAGLRASLFINYSDGFSSFSSSWGYHVYAGAPGSFVNARALARVLRKRAANFYSFTSTRMERSKGVMELPMRYRPCMAPERKLAAFKTYTMANCKAECTLNTTLKLCNCVPFITPKYSDDQRFCDFSDLKCLHTNREAMTYISSGTNLSQFSENRFEIEFSRPCNCYPSCEAFYDFDVSTSSSPIHMKLIPEYVRQTNFTRKYGKNVKDMEYFGEIYVYSQGNMLTKIKTNVKYDVTDFLGFLGTIASFTMGWSIICVVEILHFLIQLAINYCINKIKEARQVEQFHPD</sequence>
<evidence type="ECO:0000256" key="7">
    <source>
        <dbReference type="ARBA" id="ARBA00023053"/>
    </source>
</evidence>
<comment type="caution">
    <text evidence="14">The sequence shown here is derived from an EMBL/GenBank/DDBJ whole genome shotgun (WGS) entry which is preliminary data.</text>
</comment>
<name>A0A482XFZ2_LAOST</name>
<feature type="transmembrane region" description="Helical" evidence="13">
    <location>
        <begin position="245"/>
        <end position="272"/>
    </location>
</feature>
<evidence type="ECO:0000256" key="13">
    <source>
        <dbReference type="SAM" id="Phobius"/>
    </source>
</evidence>
<comment type="similarity">
    <text evidence="2 12">Belongs to the amiloride-sensitive sodium channel (TC 1.A.6) family.</text>
</comment>
<keyword evidence="7" id="KW-0915">Sodium</keyword>
<gene>
    <name evidence="14" type="ORF">LSTR_LSTR002273</name>
</gene>
<evidence type="ECO:0000256" key="8">
    <source>
        <dbReference type="ARBA" id="ARBA00023065"/>
    </source>
</evidence>
<dbReference type="Pfam" id="PF00858">
    <property type="entry name" value="ASC"/>
    <property type="match status" value="1"/>
</dbReference>
<evidence type="ECO:0000256" key="6">
    <source>
        <dbReference type="ARBA" id="ARBA00022989"/>
    </source>
</evidence>
<keyword evidence="4 12" id="KW-0894">Sodium channel</keyword>
<protein>
    <submittedName>
        <fullName evidence="14">Uncharacterized protein</fullName>
    </submittedName>
</protein>
<dbReference type="GO" id="GO:0015280">
    <property type="term" value="F:ligand-gated sodium channel activity"/>
    <property type="evidence" value="ECO:0007669"/>
    <property type="project" value="TreeGrafter"/>
</dbReference>
<evidence type="ECO:0000256" key="9">
    <source>
        <dbReference type="ARBA" id="ARBA00023136"/>
    </source>
</evidence>
<dbReference type="OrthoDB" id="6502088at2759"/>
<keyword evidence="3 12" id="KW-0813">Transport</keyword>
<dbReference type="PANTHER" id="PTHR11690:SF300">
    <property type="entry name" value="PICKPOCKET PROTEIN 19"/>
    <property type="match status" value="1"/>
</dbReference>
<keyword evidence="10 12" id="KW-0739">Sodium transport</keyword>
<keyword evidence="5 12" id="KW-0812">Transmembrane</keyword>
<organism evidence="14 15">
    <name type="scientific">Laodelphax striatellus</name>
    <name type="common">Small brown planthopper</name>
    <name type="synonym">Delphax striatella</name>
    <dbReference type="NCBI Taxonomy" id="195883"/>
    <lineage>
        <taxon>Eukaryota</taxon>
        <taxon>Metazoa</taxon>
        <taxon>Ecdysozoa</taxon>
        <taxon>Arthropoda</taxon>
        <taxon>Hexapoda</taxon>
        <taxon>Insecta</taxon>
        <taxon>Pterygota</taxon>
        <taxon>Neoptera</taxon>
        <taxon>Paraneoptera</taxon>
        <taxon>Hemiptera</taxon>
        <taxon>Auchenorrhyncha</taxon>
        <taxon>Fulgoroidea</taxon>
        <taxon>Delphacidae</taxon>
        <taxon>Criomorphinae</taxon>
        <taxon>Laodelphax</taxon>
    </lineage>
</organism>
<evidence type="ECO:0000256" key="12">
    <source>
        <dbReference type="RuleBase" id="RU000679"/>
    </source>
</evidence>